<dbReference type="Proteomes" id="UP000034024">
    <property type="component" value="Chromosome"/>
</dbReference>
<organism evidence="2 3">
    <name type="scientific">Deinococcus soli</name>
    <name type="common">ex Cha et al. 2016</name>
    <dbReference type="NCBI Taxonomy" id="1309411"/>
    <lineage>
        <taxon>Bacteria</taxon>
        <taxon>Thermotogati</taxon>
        <taxon>Deinococcota</taxon>
        <taxon>Deinococci</taxon>
        <taxon>Deinococcales</taxon>
        <taxon>Deinococcaceae</taxon>
        <taxon>Deinococcus</taxon>
    </lineage>
</organism>
<dbReference type="KEGG" id="dch:SY84_10305"/>
<dbReference type="PANTHER" id="PTHR43649">
    <property type="entry name" value="ARABINOSE-BINDING PROTEIN-RELATED"/>
    <property type="match status" value="1"/>
</dbReference>
<sequence>MKKSAAFALATALLLGTAHAQEKVTLTVAAFPSLDSAIKAILPAWTKLHPNVTINLQAQQFADHHNAMTTALATGQGLPDVMAIEIGYVGKFAEGQGLENLNSAPYSAAQYKKLFTPFTIAQATSADGRFIAMPTDIGPGTFFYRKDVLDKAGVNPLTMQSSWENYIASGKKIKQKTGAYLVNTAASVYNLIIRTNLKTGEGIYFDKQNNLLVGPDNARFVRAMTLAKQVRDAGLDAKIGEWSNEWYDAFKKGTVATQFSGAWLQGALQNWMAPDTKGLWRVQNLPEKGFASWGGSFYAVPSKAKNKQWAWEFIKFMTLNQGSQITAFKDNGAFPALIAAQKDKAFSEPVEFLGGQKARVLWRDAAAKTRPIDVNKYDSIADQILQTELTNVLEQGKDVKQALADARAQIARRAR</sequence>
<dbReference type="Gene3D" id="3.40.190.10">
    <property type="entry name" value="Periplasmic binding protein-like II"/>
    <property type="match status" value="1"/>
</dbReference>
<dbReference type="EMBL" id="CP011389">
    <property type="protein sequence ID" value="AKH17360.1"/>
    <property type="molecule type" value="Genomic_DNA"/>
</dbReference>
<dbReference type="PANTHER" id="PTHR43649:SF32">
    <property type="entry name" value="SUGAR BINDING SECRETED PROTEIN"/>
    <property type="match status" value="1"/>
</dbReference>
<evidence type="ECO:0000256" key="1">
    <source>
        <dbReference type="SAM" id="SignalP"/>
    </source>
</evidence>
<proteinExistence type="predicted"/>
<feature type="chain" id="PRO_5002517548" evidence="1">
    <location>
        <begin position="21"/>
        <end position="415"/>
    </location>
</feature>
<evidence type="ECO:0000313" key="2">
    <source>
        <dbReference type="EMBL" id="AKH17360.1"/>
    </source>
</evidence>
<gene>
    <name evidence="2" type="ORF">SY84_10305</name>
</gene>
<dbReference type="InterPro" id="IPR006059">
    <property type="entry name" value="SBP"/>
</dbReference>
<name>A0A0F7JRW4_9DEIO</name>
<feature type="signal peptide" evidence="1">
    <location>
        <begin position="1"/>
        <end position="20"/>
    </location>
</feature>
<keyword evidence="3" id="KW-1185">Reference proteome</keyword>
<dbReference type="SUPFAM" id="SSF53850">
    <property type="entry name" value="Periplasmic binding protein-like II"/>
    <property type="match status" value="1"/>
</dbReference>
<accession>A0A0F7JRW4</accession>
<dbReference type="PATRIC" id="fig|1309411.5.peg.2093"/>
<protein>
    <submittedName>
        <fullName evidence="2">Sugar ABC transporter substrate-binding protein</fullName>
    </submittedName>
</protein>
<dbReference type="OrthoDB" id="55273at2"/>
<keyword evidence="1" id="KW-0732">Signal</keyword>
<dbReference type="AlphaFoldDB" id="A0A0F7JRW4"/>
<dbReference type="RefSeq" id="WP_046843928.1">
    <property type="nucleotide sequence ID" value="NZ_BMHJ01000038.1"/>
</dbReference>
<dbReference type="Pfam" id="PF01547">
    <property type="entry name" value="SBP_bac_1"/>
    <property type="match status" value="1"/>
</dbReference>
<dbReference type="InterPro" id="IPR050490">
    <property type="entry name" value="Bact_solute-bd_prot1"/>
</dbReference>
<evidence type="ECO:0000313" key="3">
    <source>
        <dbReference type="Proteomes" id="UP000034024"/>
    </source>
</evidence>
<reference evidence="2 3" key="1">
    <citation type="submission" date="2015-01" db="EMBL/GenBank/DDBJ databases">
        <title>Deinococcus soli/N5/whole genome sequencing.</title>
        <authorList>
            <person name="Kim M.K."/>
            <person name="Srinivasan S."/>
            <person name="Lee J.-J."/>
        </authorList>
    </citation>
    <scope>NUCLEOTIDE SEQUENCE [LARGE SCALE GENOMIC DNA]</scope>
    <source>
        <strain evidence="2 3">N5</strain>
    </source>
</reference>